<protein>
    <submittedName>
        <fullName evidence="2">Leucyl aminopeptidase (Aminopeptidase T)</fullName>
    </submittedName>
</protein>
<dbReference type="SUPFAM" id="SSF144052">
    <property type="entry name" value="Thermophilic metalloprotease-like"/>
    <property type="match status" value="1"/>
</dbReference>
<gene>
    <name evidence="2" type="ORF">SAMN04487885_12712</name>
</gene>
<dbReference type="OrthoDB" id="9803993at2"/>
<organism evidence="2 3">
    <name type="scientific">Clostridium cadaveris</name>
    <dbReference type="NCBI Taxonomy" id="1529"/>
    <lineage>
        <taxon>Bacteria</taxon>
        <taxon>Bacillati</taxon>
        <taxon>Bacillota</taxon>
        <taxon>Clostridia</taxon>
        <taxon>Eubacteriales</taxon>
        <taxon>Clostridiaceae</taxon>
        <taxon>Clostridium</taxon>
    </lineage>
</organism>
<dbReference type="PANTHER" id="PTHR34448:SF1">
    <property type="entry name" value="BLL6088 PROTEIN"/>
    <property type="match status" value="1"/>
</dbReference>
<reference evidence="2 3" key="1">
    <citation type="submission" date="2016-10" db="EMBL/GenBank/DDBJ databases">
        <authorList>
            <person name="de Groot N.N."/>
        </authorList>
    </citation>
    <scope>NUCLEOTIDE SEQUENCE [LARGE SCALE GENOMIC DNA]</scope>
    <source>
        <strain evidence="2 3">NLAE-zl-G419</strain>
    </source>
</reference>
<dbReference type="GO" id="GO:0046872">
    <property type="term" value="F:metal ion binding"/>
    <property type="evidence" value="ECO:0007669"/>
    <property type="project" value="UniProtKB-KW"/>
</dbReference>
<name>A0A1I2P849_9CLOT</name>
<evidence type="ECO:0000313" key="2">
    <source>
        <dbReference type="EMBL" id="SFG12315.1"/>
    </source>
</evidence>
<evidence type="ECO:0000256" key="1">
    <source>
        <dbReference type="ARBA" id="ARBA00022723"/>
    </source>
</evidence>
<dbReference type="Proteomes" id="UP000182135">
    <property type="component" value="Unassembled WGS sequence"/>
</dbReference>
<dbReference type="PANTHER" id="PTHR34448">
    <property type="entry name" value="AMINOPEPTIDASE"/>
    <property type="match status" value="1"/>
</dbReference>
<dbReference type="Gene3D" id="3.40.1830.10">
    <property type="entry name" value="Thermophilic metalloprotease (M29)"/>
    <property type="match status" value="1"/>
</dbReference>
<dbReference type="RefSeq" id="WP_074846302.1">
    <property type="nucleotide sequence ID" value="NZ_FOOE01000027.1"/>
</dbReference>
<dbReference type="AlphaFoldDB" id="A0A1I2P849"/>
<dbReference type="InterPro" id="IPR035097">
    <property type="entry name" value="M29_N-terminal"/>
</dbReference>
<dbReference type="STRING" id="1529.SAMN04487885_12712"/>
<evidence type="ECO:0000313" key="3">
    <source>
        <dbReference type="Proteomes" id="UP000182135"/>
    </source>
</evidence>
<dbReference type="InterPro" id="IPR058739">
    <property type="entry name" value="NicX"/>
</dbReference>
<proteinExistence type="predicted"/>
<accession>A0A1I2P849</accession>
<keyword evidence="2" id="KW-0378">Hydrolase</keyword>
<dbReference type="InterPro" id="IPR052170">
    <property type="entry name" value="M29_Exopeptidase"/>
</dbReference>
<dbReference type="GO" id="GO:0004177">
    <property type="term" value="F:aminopeptidase activity"/>
    <property type="evidence" value="ECO:0007669"/>
    <property type="project" value="UniProtKB-KW"/>
</dbReference>
<dbReference type="EMBL" id="FOOE01000027">
    <property type="protein sequence ID" value="SFG12315.1"/>
    <property type="molecule type" value="Genomic_DNA"/>
</dbReference>
<dbReference type="Pfam" id="PF26233">
    <property type="entry name" value="NicX"/>
    <property type="match status" value="1"/>
</dbReference>
<dbReference type="eggNOG" id="COG2309">
    <property type="taxonomic scope" value="Bacteria"/>
</dbReference>
<keyword evidence="3" id="KW-1185">Reference proteome</keyword>
<keyword evidence="2" id="KW-0031">Aminopeptidase</keyword>
<keyword evidence="2" id="KW-0645">Protease</keyword>
<sequence length="322" mass="34188">MKKILMSRGAKKIVDVCVGVKPCETVSIITEPLKLTIAETIASAVYEAGAEPVITVMMPREIDSTEPPKCIAEMMKASDAFISVVGKSITHTNAVKDAIKNGSRGVVLTQFSEEMLIHGGLEADFKSIAPVCKTMADKLANSNEVVLTTANGTNLRYSALGRRGNALYCMVEKGQFSTVPTVEANVSPLEGTANGVVIADGSIPYLGIGVLDEPVKLTIENGFITSIFGGKQAKILEEDLKSKNDPNVYNIAEMGVGLNPCCKFVGFMLEDEGVYGSVHIGIGTSITLGGTVKASCHYDLIMRDATIVADGELLMESGKVKF</sequence>
<keyword evidence="1" id="KW-0479">Metal-binding</keyword>